<name>A0ABT6YFP0_9BACT</name>
<evidence type="ECO:0000313" key="1">
    <source>
        <dbReference type="EMBL" id="MDI9862242.1"/>
    </source>
</evidence>
<keyword evidence="2" id="KW-1185">Reference proteome</keyword>
<reference evidence="1 2" key="1">
    <citation type="submission" date="2023-05" db="EMBL/GenBank/DDBJ databases">
        <title>Novel species of genus Flectobacillus isolated from stream in China.</title>
        <authorList>
            <person name="Lu H."/>
        </authorList>
    </citation>
    <scope>NUCLEOTIDE SEQUENCE [LARGE SCALE GENOMIC DNA]</scope>
    <source>
        <strain evidence="1 2">KCTC 42575</strain>
    </source>
</reference>
<dbReference type="RefSeq" id="WP_283346514.1">
    <property type="nucleotide sequence ID" value="NZ_JASHIF010000027.1"/>
</dbReference>
<dbReference type="EMBL" id="JASHIF010000027">
    <property type="protein sequence ID" value="MDI9862242.1"/>
    <property type="molecule type" value="Genomic_DNA"/>
</dbReference>
<accession>A0ABT6YFP0</accession>
<evidence type="ECO:0000313" key="2">
    <source>
        <dbReference type="Proteomes" id="UP001236507"/>
    </source>
</evidence>
<proteinExistence type="predicted"/>
<protein>
    <submittedName>
        <fullName evidence="1">Uncharacterized protein</fullName>
    </submittedName>
</protein>
<comment type="caution">
    <text evidence="1">The sequence shown here is derived from an EMBL/GenBank/DDBJ whole genome shotgun (WGS) entry which is preliminary data.</text>
</comment>
<organism evidence="1 2">
    <name type="scientific">Flectobacillus roseus</name>
    <dbReference type="NCBI Taxonomy" id="502259"/>
    <lineage>
        <taxon>Bacteria</taxon>
        <taxon>Pseudomonadati</taxon>
        <taxon>Bacteroidota</taxon>
        <taxon>Cytophagia</taxon>
        <taxon>Cytophagales</taxon>
        <taxon>Flectobacillaceae</taxon>
        <taxon>Flectobacillus</taxon>
    </lineage>
</organism>
<dbReference type="Proteomes" id="UP001236507">
    <property type="component" value="Unassembled WGS sequence"/>
</dbReference>
<gene>
    <name evidence="1" type="ORF">QM524_23665</name>
</gene>
<sequence>MDNFSHLTNSQVIKLREDIIYTYGKYLGCINNTEKSKYSVRLQFLCLDLGVDFFYLIDNGIVKYLAEEEQEDIDEGDNSIDLESNLTPIGQCHFCGENLKDKRKGSLFCNSKHRASYHNNLKKSVR</sequence>